<dbReference type="KEGG" id="spu:591947"/>
<evidence type="ECO:0000256" key="1">
    <source>
        <dbReference type="ARBA" id="ARBA00004141"/>
    </source>
</evidence>
<dbReference type="OMA" id="ITMQQYI"/>
<sequence length="457" mass="50667">MIISLPDEKMSTDTTSTIATEVVESSASPTMGVLGLACETYRATNFSAYLQCLSDLLPQEDDDDEDPLNISSSNPDLMGLHVTNMGSSRPVFIFLYSLVFVVSFVGNFGVCYIVVRKSRMRSVTNFFLANQALSDVLMAVLNIPFVVTKQLTNLWAVGRVMCHLVDYMGVMSVYVSTFILTIIAIDRHRVLVHPLRPRITMSTAIVIAISIWILAFLLAIPFAVFVKLITYKVGDTTGYTCIERYPLEHWSTIENATAWSTLIFQYILPFTIIAASYISIGRKLWSTRAVGDTMAAQQAATARRKIRTTRLLVLAVLVFGICWLPLHVYLIVTRYMAHHKDAFTYLCCHWFAMCSVCINPIAFCFLNESLRSDLRVTLSKFASRIRGTKNDGVNNQTLSQAGNPHSVTHQSGLTSEAPGSPRMVHKRIGPSDDRNGNLIMVAAIAGNDDLLQGASHV</sequence>
<keyword evidence="4 11" id="KW-1133">Transmembrane helix</keyword>
<protein>
    <recommendedName>
        <fullName evidence="12">G-protein coupled receptors family 1 profile domain-containing protein</fullName>
    </recommendedName>
</protein>
<dbReference type="PROSITE" id="PS00237">
    <property type="entry name" value="G_PROTEIN_RECEP_F1_1"/>
    <property type="match status" value="1"/>
</dbReference>
<evidence type="ECO:0000313" key="13">
    <source>
        <dbReference type="EnsemblMetazoa" id="XP_003729750"/>
    </source>
</evidence>
<dbReference type="GO" id="GO:0005886">
    <property type="term" value="C:plasma membrane"/>
    <property type="evidence" value="ECO:0000318"/>
    <property type="project" value="GO_Central"/>
</dbReference>
<dbReference type="PRINTS" id="PR00237">
    <property type="entry name" value="GPCRRHODOPSN"/>
</dbReference>
<evidence type="ECO:0000256" key="5">
    <source>
        <dbReference type="ARBA" id="ARBA00023040"/>
    </source>
</evidence>
<evidence type="ECO:0000256" key="2">
    <source>
        <dbReference type="ARBA" id="ARBA00010663"/>
    </source>
</evidence>
<dbReference type="EnsemblMetazoa" id="XM_003729702">
    <property type="protein sequence ID" value="XP_003729750"/>
    <property type="gene ID" value="LOC591947"/>
</dbReference>
<feature type="compositionally biased region" description="Polar residues" evidence="10">
    <location>
        <begin position="392"/>
        <end position="414"/>
    </location>
</feature>
<dbReference type="RefSeq" id="XP_003729750.1">
    <property type="nucleotide sequence ID" value="XM_003729702.3"/>
</dbReference>
<dbReference type="PROSITE" id="PS50262">
    <property type="entry name" value="G_PROTEIN_RECEP_F1_2"/>
    <property type="match status" value="1"/>
</dbReference>
<evidence type="ECO:0000256" key="9">
    <source>
        <dbReference type="RuleBase" id="RU000688"/>
    </source>
</evidence>
<comment type="subcellular location">
    <subcellularLocation>
        <location evidence="1">Membrane</location>
        <topology evidence="1">Multi-pass membrane protein</topology>
    </subcellularLocation>
</comment>
<dbReference type="GeneID" id="591947"/>
<evidence type="ECO:0000256" key="6">
    <source>
        <dbReference type="ARBA" id="ARBA00023136"/>
    </source>
</evidence>
<dbReference type="Gene3D" id="1.20.1070.10">
    <property type="entry name" value="Rhodopsin 7-helix transmembrane proteins"/>
    <property type="match status" value="1"/>
</dbReference>
<keyword evidence="6 11" id="KW-0472">Membrane</keyword>
<evidence type="ECO:0000256" key="7">
    <source>
        <dbReference type="ARBA" id="ARBA00023170"/>
    </source>
</evidence>
<feature type="transmembrane region" description="Helical" evidence="11">
    <location>
        <begin position="127"/>
        <end position="147"/>
    </location>
</feature>
<dbReference type="AlphaFoldDB" id="A0A7M7LPP0"/>
<dbReference type="SUPFAM" id="SSF81321">
    <property type="entry name" value="Family A G protein-coupled receptor-like"/>
    <property type="match status" value="1"/>
</dbReference>
<dbReference type="OrthoDB" id="5953793at2759"/>
<organism evidence="13 14">
    <name type="scientific">Strongylocentrotus purpuratus</name>
    <name type="common">Purple sea urchin</name>
    <dbReference type="NCBI Taxonomy" id="7668"/>
    <lineage>
        <taxon>Eukaryota</taxon>
        <taxon>Metazoa</taxon>
        <taxon>Echinodermata</taxon>
        <taxon>Eleutherozoa</taxon>
        <taxon>Echinozoa</taxon>
        <taxon>Echinoidea</taxon>
        <taxon>Euechinoidea</taxon>
        <taxon>Echinacea</taxon>
        <taxon>Camarodonta</taxon>
        <taxon>Echinidea</taxon>
        <taxon>Strongylocentrotidae</taxon>
        <taxon>Strongylocentrotus</taxon>
    </lineage>
</organism>
<feature type="transmembrane region" description="Helical" evidence="11">
    <location>
        <begin position="93"/>
        <end position="115"/>
    </location>
</feature>
<evidence type="ECO:0000256" key="3">
    <source>
        <dbReference type="ARBA" id="ARBA00022692"/>
    </source>
</evidence>
<feature type="region of interest" description="Disordered" evidence="10">
    <location>
        <begin position="392"/>
        <end position="424"/>
    </location>
</feature>
<dbReference type="CTD" id="10888"/>
<keyword evidence="8 9" id="KW-0807">Transducer</keyword>
<reference evidence="14" key="1">
    <citation type="submission" date="2015-02" db="EMBL/GenBank/DDBJ databases">
        <title>Genome sequencing for Strongylocentrotus purpuratus.</title>
        <authorList>
            <person name="Murali S."/>
            <person name="Liu Y."/>
            <person name="Vee V."/>
            <person name="English A."/>
            <person name="Wang M."/>
            <person name="Skinner E."/>
            <person name="Han Y."/>
            <person name="Muzny D.M."/>
            <person name="Worley K.C."/>
            <person name="Gibbs R.A."/>
        </authorList>
    </citation>
    <scope>NUCLEOTIDE SEQUENCE</scope>
</reference>
<keyword evidence="3 9" id="KW-0812">Transmembrane</keyword>
<evidence type="ECO:0000256" key="10">
    <source>
        <dbReference type="SAM" id="MobiDB-lite"/>
    </source>
</evidence>
<accession>A0A7M7LPP0</accession>
<dbReference type="GO" id="GO:0043005">
    <property type="term" value="C:neuron projection"/>
    <property type="evidence" value="ECO:0000318"/>
    <property type="project" value="GO_Central"/>
</dbReference>
<dbReference type="PANTHER" id="PTHR24235:SF29">
    <property type="entry name" value="GH23382P"/>
    <property type="match status" value="1"/>
</dbReference>
<dbReference type="Pfam" id="PF00001">
    <property type="entry name" value="7tm_1"/>
    <property type="match status" value="1"/>
</dbReference>
<dbReference type="InterPro" id="IPR017452">
    <property type="entry name" value="GPCR_Rhodpsn_7TM"/>
</dbReference>
<dbReference type="GO" id="GO:0007186">
    <property type="term" value="P:G protein-coupled receptor signaling pathway"/>
    <property type="evidence" value="ECO:0000318"/>
    <property type="project" value="GO_Central"/>
</dbReference>
<feature type="transmembrane region" description="Helical" evidence="11">
    <location>
        <begin position="205"/>
        <end position="226"/>
    </location>
</feature>
<reference evidence="13" key="2">
    <citation type="submission" date="2021-01" db="UniProtKB">
        <authorList>
            <consortium name="EnsemblMetazoa"/>
        </authorList>
    </citation>
    <scope>IDENTIFICATION</scope>
</reference>
<dbReference type="GO" id="GO:0042923">
    <property type="term" value="F:neuropeptide binding"/>
    <property type="evidence" value="ECO:0000318"/>
    <property type="project" value="GO_Central"/>
</dbReference>
<feature type="transmembrane region" description="Helical" evidence="11">
    <location>
        <begin position="311"/>
        <end position="331"/>
    </location>
</feature>
<evidence type="ECO:0000313" key="14">
    <source>
        <dbReference type="Proteomes" id="UP000007110"/>
    </source>
</evidence>
<evidence type="ECO:0000256" key="4">
    <source>
        <dbReference type="ARBA" id="ARBA00022989"/>
    </source>
</evidence>
<dbReference type="InterPro" id="IPR000276">
    <property type="entry name" value="GPCR_Rhodpsn"/>
</dbReference>
<dbReference type="Proteomes" id="UP000007110">
    <property type="component" value="Unassembled WGS sequence"/>
</dbReference>
<evidence type="ECO:0000256" key="8">
    <source>
        <dbReference type="ARBA" id="ARBA00023224"/>
    </source>
</evidence>
<dbReference type="GO" id="GO:0004983">
    <property type="term" value="F:neuropeptide Y receptor activity"/>
    <property type="evidence" value="ECO:0007669"/>
    <property type="project" value="InterPro"/>
</dbReference>
<comment type="similarity">
    <text evidence="2 9">Belongs to the G-protein coupled receptor 1 family.</text>
</comment>
<keyword evidence="14" id="KW-1185">Reference proteome</keyword>
<evidence type="ECO:0000259" key="12">
    <source>
        <dbReference type="PROSITE" id="PS50262"/>
    </source>
</evidence>
<evidence type="ECO:0000256" key="11">
    <source>
        <dbReference type="SAM" id="Phobius"/>
    </source>
</evidence>
<feature type="transmembrane region" description="Helical" evidence="11">
    <location>
        <begin position="256"/>
        <end position="278"/>
    </location>
</feature>
<dbReference type="InterPro" id="IPR000611">
    <property type="entry name" value="NPY_rcpt"/>
</dbReference>
<feature type="transmembrane region" description="Helical" evidence="11">
    <location>
        <begin position="167"/>
        <end position="185"/>
    </location>
</feature>
<dbReference type="GO" id="GO:0008188">
    <property type="term" value="F:neuropeptide receptor activity"/>
    <property type="evidence" value="ECO:0000318"/>
    <property type="project" value="GO_Central"/>
</dbReference>
<dbReference type="PRINTS" id="PR01012">
    <property type="entry name" value="NRPEPTIDEYR"/>
</dbReference>
<proteinExistence type="inferred from homology"/>
<feature type="domain" description="G-protein coupled receptors family 1 profile" evidence="12">
    <location>
        <begin position="106"/>
        <end position="363"/>
    </location>
</feature>
<keyword evidence="5 9" id="KW-0297">G-protein coupled receptor</keyword>
<dbReference type="PANTHER" id="PTHR24235">
    <property type="entry name" value="NEUROPEPTIDE Y RECEPTOR"/>
    <property type="match status" value="1"/>
</dbReference>
<feature type="transmembrane region" description="Helical" evidence="11">
    <location>
        <begin position="343"/>
        <end position="366"/>
    </location>
</feature>
<name>A0A7M7LPP0_STRPU</name>
<keyword evidence="7 9" id="KW-0675">Receptor</keyword>
<dbReference type="InParanoid" id="A0A7M7LPP0"/>